<reference evidence="4 5" key="1">
    <citation type="journal article" date="2016" name="Sci. Rep.">
        <title>The genome sequence of the outbreeding globe artichoke constructed de novo incorporating a phase-aware low-pass sequencing strategy of F1 progeny.</title>
        <authorList>
            <person name="Scaglione D."/>
            <person name="Reyes-Chin-Wo S."/>
            <person name="Acquadro A."/>
            <person name="Froenicke L."/>
            <person name="Portis E."/>
            <person name="Beitel C."/>
            <person name="Tirone M."/>
            <person name="Mauro R."/>
            <person name="Lo Monaco A."/>
            <person name="Mauromicale G."/>
            <person name="Faccioli P."/>
            <person name="Cattivelli L."/>
            <person name="Rieseberg L."/>
            <person name="Michelmore R."/>
            <person name="Lanteri S."/>
        </authorList>
    </citation>
    <scope>NUCLEOTIDE SEQUENCE [LARGE SCALE GENOMIC DNA]</scope>
    <source>
        <strain evidence="4">2C</strain>
    </source>
</reference>
<dbReference type="GO" id="GO:0046856">
    <property type="term" value="P:phosphatidylinositol dephosphorylation"/>
    <property type="evidence" value="ECO:0007669"/>
    <property type="project" value="InterPro"/>
</dbReference>
<evidence type="ECO:0000256" key="1">
    <source>
        <dbReference type="ARBA" id="ARBA00010768"/>
    </source>
</evidence>
<dbReference type="STRING" id="59895.A0A103XGS9"/>
<evidence type="ECO:0000313" key="4">
    <source>
        <dbReference type="EMBL" id="KVH90434.1"/>
    </source>
</evidence>
<dbReference type="AlphaFoldDB" id="A0A103XGS9"/>
<dbReference type="Proteomes" id="UP000243975">
    <property type="component" value="Unassembled WGS sequence"/>
</dbReference>
<dbReference type="InterPro" id="IPR036691">
    <property type="entry name" value="Endo/exonu/phosph_ase_sf"/>
</dbReference>
<dbReference type="Gramene" id="KVH90434">
    <property type="protein sequence ID" value="KVH90434"/>
    <property type="gene ID" value="Ccrd_007553"/>
</dbReference>
<dbReference type="GO" id="GO:0004439">
    <property type="term" value="F:phosphatidylinositol-4,5-bisphosphate 5-phosphatase activity"/>
    <property type="evidence" value="ECO:0007669"/>
    <property type="project" value="TreeGrafter"/>
</dbReference>
<proteinExistence type="inferred from homology"/>
<dbReference type="GO" id="GO:0004519">
    <property type="term" value="F:endonuclease activity"/>
    <property type="evidence" value="ECO:0007669"/>
    <property type="project" value="UniProtKB-KW"/>
</dbReference>
<dbReference type="InterPro" id="IPR000300">
    <property type="entry name" value="IPPc"/>
</dbReference>
<keyword evidence="4" id="KW-0540">Nuclease</keyword>
<evidence type="ECO:0000256" key="2">
    <source>
        <dbReference type="ARBA" id="ARBA00022801"/>
    </source>
</evidence>
<dbReference type="InterPro" id="IPR045849">
    <property type="entry name" value="IP5P_plant"/>
</dbReference>
<protein>
    <submittedName>
        <fullName evidence="4">Endonuclease/exonuclease/phosphatase</fullName>
    </submittedName>
</protein>
<dbReference type="EMBL" id="LEKV01005103">
    <property type="protein sequence ID" value="KVH90434.1"/>
    <property type="molecule type" value="Genomic_DNA"/>
</dbReference>
<name>A0A103XGS9_CYNCS</name>
<accession>A0A103XGS9</accession>
<dbReference type="Gene3D" id="3.60.10.10">
    <property type="entry name" value="Endonuclease/exonuclease/phosphatase"/>
    <property type="match status" value="1"/>
</dbReference>
<feature type="domain" description="Inositol polyphosphate-related phosphatase" evidence="3">
    <location>
        <begin position="17"/>
        <end position="71"/>
    </location>
</feature>
<dbReference type="GO" id="GO:0004445">
    <property type="term" value="F:inositol-polyphosphate 5-phosphatase activity"/>
    <property type="evidence" value="ECO:0007669"/>
    <property type="project" value="InterPro"/>
</dbReference>
<dbReference type="Pfam" id="PF22669">
    <property type="entry name" value="Exo_endo_phos2"/>
    <property type="match status" value="1"/>
</dbReference>
<comment type="similarity">
    <text evidence="1">Belongs to the inositol polyphosphate 5-phosphatase family.</text>
</comment>
<organism evidence="4 5">
    <name type="scientific">Cynara cardunculus var. scolymus</name>
    <name type="common">Globe artichoke</name>
    <name type="synonym">Cynara scolymus</name>
    <dbReference type="NCBI Taxonomy" id="59895"/>
    <lineage>
        <taxon>Eukaryota</taxon>
        <taxon>Viridiplantae</taxon>
        <taxon>Streptophyta</taxon>
        <taxon>Embryophyta</taxon>
        <taxon>Tracheophyta</taxon>
        <taxon>Spermatophyta</taxon>
        <taxon>Magnoliopsida</taxon>
        <taxon>eudicotyledons</taxon>
        <taxon>Gunneridae</taxon>
        <taxon>Pentapetalae</taxon>
        <taxon>asterids</taxon>
        <taxon>campanulids</taxon>
        <taxon>Asterales</taxon>
        <taxon>Asteraceae</taxon>
        <taxon>Carduoideae</taxon>
        <taxon>Cardueae</taxon>
        <taxon>Carduinae</taxon>
        <taxon>Cynara</taxon>
    </lineage>
</organism>
<keyword evidence="2" id="KW-0378">Hydrolase</keyword>
<dbReference type="SUPFAM" id="SSF56219">
    <property type="entry name" value="DNase I-like"/>
    <property type="match status" value="1"/>
</dbReference>
<evidence type="ECO:0000313" key="5">
    <source>
        <dbReference type="Proteomes" id="UP000243975"/>
    </source>
</evidence>
<comment type="caution">
    <text evidence="4">The sequence shown here is derived from an EMBL/GenBank/DDBJ whole genome shotgun (WGS) entry which is preliminary data.</text>
</comment>
<dbReference type="PANTHER" id="PTHR45666:SF48">
    <property type="entry name" value="ENDONUCLEASE_EXONUCLEASE_PHOSPHATASE-RELATED"/>
    <property type="match status" value="1"/>
</dbReference>
<gene>
    <name evidence="4" type="ORF">Ccrd_007553</name>
</gene>
<dbReference type="GO" id="GO:0034485">
    <property type="term" value="F:phosphatidylinositol-3,4,5-trisphosphate 5-phosphatase activity"/>
    <property type="evidence" value="ECO:0007669"/>
    <property type="project" value="TreeGrafter"/>
</dbReference>
<keyword evidence="5" id="KW-1185">Reference proteome</keyword>
<dbReference type="PANTHER" id="PTHR45666">
    <property type="entry name" value="TYPE IV INOSITOL POLYPHOSPHATE 5-PHOSPHATASE 9"/>
    <property type="match status" value="1"/>
</dbReference>
<keyword evidence="4" id="KW-0255">Endonuclease</keyword>
<sequence length="92" mass="10721">MKCSCERSSWMVSLDGQFGAWHEGTIDFAPTYKYLPDSDEYFVKNQEMKRAPAWCDRIIWSGKELKQILYTRSISGKNGLRASLTEMFLRNT</sequence>
<evidence type="ECO:0000259" key="3">
    <source>
        <dbReference type="Pfam" id="PF22669"/>
    </source>
</evidence>